<dbReference type="PANTHER" id="PTHR11706:SF3">
    <property type="entry name" value="METAL ION TRANSPORT PROTEIN"/>
    <property type="match status" value="1"/>
</dbReference>
<dbReference type="RefSeq" id="WP_197446176.1">
    <property type="nucleotide sequence ID" value="NZ_CP036426.1"/>
</dbReference>
<evidence type="ECO:0000256" key="5">
    <source>
        <dbReference type="SAM" id="Phobius"/>
    </source>
</evidence>
<keyword evidence="4 5" id="KW-0472">Membrane</keyword>
<feature type="transmembrane region" description="Helical" evidence="5">
    <location>
        <begin position="392"/>
        <end position="410"/>
    </location>
</feature>
<dbReference type="GO" id="GO:0034755">
    <property type="term" value="P:iron ion transmembrane transport"/>
    <property type="evidence" value="ECO:0007669"/>
    <property type="project" value="TreeGrafter"/>
</dbReference>
<dbReference type="PANTHER" id="PTHR11706">
    <property type="entry name" value="SOLUTE CARRIER PROTEIN FAMILY 11 MEMBER"/>
    <property type="match status" value="1"/>
</dbReference>
<feature type="transmembrane region" description="Helical" evidence="5">
    <location>
        <begin position="150"/>
        <end position="170"/>
    </location>
</feature>
<dbReference type="InterPro" id="IPR001046">
    <property type="entry name" value="NRAMP_fam"/>
</dbReference>
<dbReference type="AlphaFoldDB" id="A0A518H5D7"/>
<feature type="transmembrane region" description="Helical" evidence="5">
    <location>
        <begin position="190"/>
        <end position="212"/>
    </location>
</feature>
<dbReference type="KEGG" id="tpla:ElP_39590"/>
<dbReference type="EMBL" id="CP036426">
    <property type="protein sequence ID" value="QDV36049.1"/>
    <property type="molecule type" value="Genomic_DNA"/>
</dbReference>
<evidence type="ECO:0000313" key="6">
    <source>
        <dbReference type="EMBL" id="QDV36049.1"/>
    </source>
</evidence>
<evidence type="ECO:0000256" key="3">
    <source>
        <dbReference type="ARBA" id="ARBA00022989"/>
    </source>
</evidence>
<protein>
    <submittedName>
        <fullName evidence="6">Manganese transport protein MntH</fullName>
    </submittedName>
</protein>
<reference evidence="6 7" key="1">
    <citation type="submission" date="2019-02" db="EMBL/GenBank/DDBJ databases">
        <title>Deep-cultivation of Planctomycetes and their phenomic and genomic characterization uncovers novel biology.</title>
        <authorList>
            <person name="Wiegand S."/>
            <person name="Jogler M."/>
            <person name="Boedeker C."/>
            <person name="Pinto D."/>
            <person name="Vollmers J."/>
            <person name="Rivas-Marin E."/>
            <person name="Kohn T."/>
            <person name="Peeters S.H."/>
            <person name="Heuer A."/>
            <person name="Rast P."/>
            <person name="Oberbeckmann S."/>
            <person name="Bunk B."/>
            <person name="Jeske O."/>
            <person name="Meyerdierks A."/>
            <person name="Storesund J.E."/>
            <person name="Kallscheuer N."/>
            <person name="Luecker S."/>
            <person name="Lage O.M."/>
            <person name="Pohl T."/>
            <person name="Merkel B.J."/>
            <person name="Hornburger P."/>
            <person name="Mueller R.-W."/>
            <person name="Bruemmer F."/>
            <person name="Labrenz M."/>
            <person name="Spormann A.M."/>
            <person name="Op den Camp H."/>
            <person name="Overmann J."/>
            <person name="Amann R."/>
            <person name="Jetten M.S.M."/>
            <person name="Mascher T."/>
            <person name="Medema M.H."/>
            <person name="Devos D.P."/>
            <person name="Kaster A.-K."/>
            <person name="Ovreas L."/>
            <person name="Rohde M."/>
            <person name="Galperin M.Y."/>
            <person name="Jogler C."/>
        </authorList>
    </citation>
    <scope>NUCLEOTIDE SEQUENCE [LARGE SCALE GENOMIC DNA]</scope>
    <source>
        <strain evidence="6 7">ElP</strain>
    </source>
</reference>
<feature type="transmembrane region" description="Helical" evidence="5">
    <location>
        <begin position="124"/>
        <end position="143"/>
    </location>
</feature>
<evidence type="ECO:0000313" key="7">
    <source>
        <dbReference type="Proteomes" id="UP000317835"/>
    </source>
</evidence>
<keyword evidence="7" id="KW-1185">Reference proteome</keyword>
<feature type="transmembrane region" description="Helical" evidence="5">
    <location>
        <begin position="279"/>
        <end position="304"/>
    </location>
</feature>
<dbReference type="NCBIfam" id="NF037982">
    <property type="entry name" value="Nramp_1"/>
    <property type="match status" value="1"/>
</dbReference>
<dbReference type="Proteomes" id="UP000317835">
    <property type="component" value="Chromosome"/>
</dbReference>
<dbReference type="Pfam" id="PF01566">
    <property type="entry name" value="Nramp"/>
    <property type="match status" value="1"/>
</dbReference>
<dbReference type="GO" id="GO:0005886">
    <property type="term" value="C:plasma membrane"/>
    <property type="evidence" value="ECO:0007669"/>
    <property type="project" value="TreeGrafter"/>
</dbReference>
<organism evidence="6 7">
    <name type="scientific">Tautonia plasticadhaerens</name>
    <dbReference type="NCBI Taxonomy" id="2527974"/>
    <lineage>
        <taxon>Bacteria</taxon>
        <taxon>Pseudomonadati</taxon>
        <taxon>Planctomycetota</taxon>
        <taxon>Planctomycetia</taxon>
        <taxon>Isosphaerales</taxon>
        <taxon>Isosphaeraceae</taxon>
        <taxon>Tautonia</taxon>
    </lineage>
</organism>
<feature type="transmembrane region" description="Helical" evidence="5">
    <location>
        <begin position="83"/>
        <end position="104"/>
    </location>
</feature>
<keyword evidence="3 5" id="KW-1133">Transmembrane helix</keyword>
<name>A0A518H5D7_9BACT</name>
<feature type="transmembrane region" description="Helical" evidence="5">
    <location>
        <begin position="354"/>
        <end position="372"/>
    </location>
</feature>
<feature type="transmembrane region" description="Helical" evidence="5">
    <location>
        <begin position="42"/>
        <end position="62"/>
    </location>
</feature>
<evidence type="ECO:0000256" key="2">
    <source>
        <dbReference type="ARBA" id="ARBA00022692"/>
    </source>
</evidence>
<keyword evidence="2 5" id="KW-0812">Transmembrane</keyword>
<dbReference type="GO" id="GO:0005384">
    <property type="term" value="F:manganese ion transmembrane transporter activity"/>
    <property type="evidence" value="ECO:0007669"/>
    <property type="project" value="TreeGrafter"/>
</dbReference>
<dbReference type="GO" id="GO:0015086">
    <property type="term" value="F:cadmium ion transmembrane transporter activity"/>
    <property type="evidence" value="ECO:0007669"/>
    <property type="project" value="TreeGrafter"/>
</dbReference>
<gene>
    <name evidence="6" type="ORF">ElP_39590</name>
</gene>
<evidence type="ECO:0000256" key="1">
    <source>
        <dbReference type="ARBA" id="ARBA00004141"/>
    </source>
</evidence>
<comment type="subcellular location">
    <subcellularLocation>
        <location evidence="1">Membrane</location>
        <topology evidence="1">Multi-pass membrane protein</topology>
    </subcellularLocation>
</comment>
<evidence type="ECO:0000256" key="4">
    <source>
        <dbReference type="ARBA" id="ARBA00023136"/>
    </source>
</evidence>
<sequence>MSKDGRPSPLTLVAPGLLVAATGVGAGDLLTASYAGSRAGMALVWAVVIGCLFKWALTEGLARWQMATGTTLLEGWATRLGGWIRWAFLAYLLLWSLVTGGSLSKACGVAGDGLLPLGDRGQSQAIWTVVHSLLGLGLVWVGGFKTFERVMAALVASMFVCVIAAAAMLGPDWGAIARGLTRPTIRAGDLPYAIGLLGGVGGTVTLLSYGYWIRETGRSGEAGARLCKIDLAVAYAATGLFGVAMLVISSRITVDRSGADVALQLADQLREAAGPAARWIFLVGFWGAVFSSLLGVWQSAPYLFADFRRLSKGRSDAIAEVDLDRTASYRAYLVGIAVVPLLLINLPVRFVQLSHAVMGALFMPLLAVTLLLMNNRADWVGPSFRNGRASNVLLALTLLTFAGIGVMELVERFGGPGAS</sequence>
<feature type="transmembrane region" description="Helical" evidence="5">
    <location>
        <begin position="233"/>
        <end position="254"/>
    </location>
</feature>
<proteinExistence type="predicted"/>
<accession>A0A518H5D7</accession>
<feature type="transmembrane region" description="Helical" evidence="5">
    <location>
        <begin position="331"/>
        <end position="348"/>
    </location>
</feature>